<sequence>MFEKNEAKIGPPGTKELFTKQEYLSADIYYTTFLATYPSSFFELPLSKRCAQLYNLYCLGFGRKRDDKHQPTRPANFEGQGISREDFAAIYDSLAAQHEDLVDQELEKGRIESDEEDLQTYKLGIYKRPEGPPNNPDIVDRGDTLTDTVPQVVRTPSPVDTSFDFIQPTEIPQADGSVKKAQKVVIPRDAKGKKLKGSDTYTIPMDEDGRPILSEKRKVPLELTKVVKKVKKITGNRIGGDWHKGKLHKHDVLKPFFRNRGTIRVGSKLLDFTAKELGFDEKLWEFLGGKIKDDGKHANMPSLFTKDGAFNLQSKVDAQGHNTDGTFASHKGKKSNDPLSVFLLIR</sequence>
<reference evidence="1" key="1">
    <citation type="journal article" date="2020" name="Stud. Mycol.">
        <title>101 Dothideomycetes genomes: a test case for predicting lifestyles and emergence of pathogens.</title>
        <authorList>
            <person name="Haridas S."/>
            <person name="Albert R."/>
            <person name="Binder M."/>
            <person name="Bloem J."/>
            <person name="Labutti K."/>
            <person name="Salamov A."/>
            <person name="Andreopoulos B."/>
            <person name="Baker S."/>
            <person name="Barry K."/>
            <person name="Bills G."/>
            <person name="Bluhm B."/>
            <person name="Cannon C."/>
            <person name="Castanera R."/>
            <person name="Culley D."/>
            <person name="Daum C."/>
            <person name="Ezra D."/>
            <person name="Gonzalez J."/>
            <person name="Henrissat B."/>
            <person name="Kuo A."/>
            <person name="Liang C."/>
            <person name="Lipzen A."/>
            <person name="Lutzoni F."/>
            <person name="Magnuson J."/>
            <person name="Mondo S."/>
            <person name="Nolan M."/>
            <person name="Ohm R."/>
            <person name="Pangilinan J."/>
            <person name="Park H.-J."/>
            <person name="Ramirez L."/>
            <person name="Alfaro M."/>
            <person name="Sun H."/>
            <person name="Tritt A."/>
            <person name="Yoshinaga Y."/>
            <person name="Zwiers L.-H."/>
            <person name="Turgeon B."/>
            <person name="Goodwin S."/>
            <person name="Spatafora J."/>
            <person name="Crous P."/>
            <person name="Grigoriev I."/>
        </authorList>
    </citation>
    <scope>NUCLEOTIDE SEQUENCE</scope>
    <source>
        <strain evidence="1">CBS 113979</strain>
    </source>
</reference>
<organism evidence="1 2">
    <name type="scientific">Aulographum hederae CBS 113979</name>
    <dbReference type="NCBI Taxonomy" id="1176131"/>
    <lineage>
        <taxon>Eukaryota</taxon>
        <taxon>Fungi</taxon>
        <taxon>Dikarya</taxon>
        <taxon>Ascomycota</taxon>
        <taxon>Pezizomycotina</taxon>
        <taxon>Dothideomycetes</taxon>
        <taxon>Pleosporomycetidae</taxon>
        <taxon>Aulographales</taxon>
        <taxon>Aulographaceae</taxon>
    </lineage>
</organism>
<proteinExistence type="predicted"/>
<name>A0A6G1H926_9PEZI</name>
<dbReference type="EMBL" id="ML977144">
    <property type="protein sequence ID" value="KAF1989567.1"/>
    <property type="molecule type" value="Genomic_DNA"/>
</dbReference>
<dbReference type="Proteomes" id="UP000800041">
    <property type="component" value="Unassembled WGS sequence"/>
</dbReference>
<keyword evidence="2" id="KW-1185">Reference proteome</keyword>
<gene>
    <name evidence="1" type="ORF">K402DRAFT_418298</name>
</gene>
<evidence type="ECO:0000313" key="2">
    <source>
        <dbReference type="Proteomes" id="UP000800041"/>
    </source>
</evidence>
<dbReference type="AlphaFoldDB" id="A0A6G1H926"/>
<accession>A0A6G1H926</accession>
<protein>
    <submittedName>
        <fullName evidence="1">Uncharacterized protein</fullName>
    </submittedName>
</protein>
<evidence type="ECO:0000313" key="1">
    <source>
        <dbReference type="EMBL" id="KAF1989567.1"/>
    </source>
</evidence>